<comment type="caution">
    <text evidence="2">The sequence shown here is derived from an EMBL/GenBank/DDBJ whole genome shotgun (WGS) entry which is preliminary data.</text>
</comment>
<proteinExistence type="predicted"/>
<name>A0A0F9FZ36_9ZZZZ</name>
<reference evidence="2" key="1">
    <citation type="journal article" date="2015" name="Nature">
        <title>Complex archaea that bridge the gap between prokaryotes and eukaryotes.</title>
        <authorList>
            <person name="Spang A."/>
            <person name="Saw J.H."/>
            <person name="Jorgensen S.L."/>
            <person name="Zaremba-Niedzwiedzka K."/>
            <person name="Martijn J."/>
            <person name="Lind A.E."/>
            <person name="van Eijk R."/>
            <person name="Schleper C."/>
            <person name="Guy L."/>
            <person name="Ettema T.J."/>
        </authorList>
    </citation>
    <scope>NUCLEOTIDE SEQUENCE</scope>
</reference>
<feature type="compositionally biased region" description="Basic residues" evidence="1">
    <location>
        <begin position="97"/>
        <end position="112"/>
    </location>
</feature>
<evidence type="ECO:0000313" key="2">
    <source>
        <dbReference type="EMBL" id="KKL62635.1"/>
    </source>
</evidence>
<dbReference type="AlphaFoldDB" id="A0A0F9FZ36"/>
<protein>
    <submittedName>
        <fullName evidence="2">Uncharacterized protein</fullName>
    </submittedName>
</protein>
<sequence>MAIGTIRRIGRPLSHIQTGLLKKPIRRANEGTMAWYKRYKRWMTATEAHDKWKESQRAKTQKKGKPRKKVKPKKKLTERERRIKQRKDAEKLLGIKRGVKKKKTPPKKKKKK</sequence>
<feature type="compositionally biased region" description="Basic and acidic residues" evidence="1">
    <location>
        <begin position="75"/>
        <end position="93"/>
    </location>
</feature>
<dbReference type="EMBL" id="LAZR01028430">
    <property type="protein sequence ID" value="KKL62635.1"/>
    <property type="molecule type" value="Genomic_DNA"/>
</dbReference>
<feature type="compositionally biased region" description="Basic residues" evidence="1">
    <location>
        <begin position="59"/>
        <end position="74"/>
    </location>
</feature>
<accession>A0A0F9FZ36</accession>
<evidence type="ECO:0000256" key="1">
    <source>
        <dbReference type="SAM" id="MobiDB-lite"/>
    </source>
</evidence>
<feature type="region of interest" description="Disordered" evidence="1">
    <location>
        <begin position="49"/>
        <end position="112"/>
    </location>
</feature>
<gene>
    <name evidence="2" type="ORF">LCGC14_2183240</name>
</gene>
<organism evidence="2">
    <name type="scientific">marine sediment metagenome</name>
    <dbReference type="NCBI Taxonomy" id="412755"/>
    <lineage>
        <taxon>unclassified sequences</taxon>
        <taxon>metagenomes</taxon>
        <taxon>ecological metagenomes</taxon>
    </lineage>
</organism>